<evidence type="ECO:0000256" key="2">
    <source>
        <dbReference type="ARBA" id="ARBA00013729"/>
    </source>
</evidence>
<evidence type="ECO:0000256" key="6">
    <source>
        <dbReference type="ARBA" id="ARBA00030776"/>
    </source>
</evidence>
<dbReference type="SUPFAM" id="SSF54534">
    <property type="entry name" value="FKBP-like"/>
    <property type="match status" value="1"/>
</dbReference>
<dbReference type="InterPro" id="IPR036953">
    <property type="entry name" value="GreA/GreB_C_sf"/>
</dbReference>
<dbReference type="EMBL" id="AE014184">
    <property type="protein sequence ID" value="AAO44777.1"/>
    <property type="molecule type" value="Genomic_DNA"/>
</dbReference>
<evidence type="ECO:0000259" key="7">
    <source>
        <dbReference type="Pfam" id="PF01272"/>
    </source>
</evidence>
<feature type="domain" description="Transcription elongation factor GreA/GreB C-terminal" evidence="7">
    <location>
        <begin position="94"/>
        <end position="167"/>
    </location>
</feature>
<dbReference type="SUPFAM" id="SSF46557">
    <property type="entry name" value="GreA transcript cleavage protein, N-terminal domain"/>
    <property type="match status" value="1"/>
</dbReference>
<dbReference type="Gene3D" id="1.10.287.180">
    <property type="entry name" value="Transcription elongation factor, GreA/GreB, N-terminal domain"/>
    <property type="match status" value="1"/>
</dbReference>
<dbReference type="GO" id="GO:0003746">
    <property type="term" value="F:translation elongation factor activity"/>
    <property type="evidence" value="ECO:0007669"/>
    <property type="project" value="UniProtKB-KW"/>
</dbReference>
<keyword evidence="3" id="KW-0805">Transcription regulation</keyword>
<dbReference type="InterPro" id="IPR036805">
    <property type="entry name" value="Tscrpt_elong_fac_GreA/B_N_sf"/>
</dbReference>
<evidence type="ECO:0000259" key="8">
    <source>
        <dbReference type="Pfam" id="PF03449"/>
    </source>
</evidence>
<dbReference type="GO" id="GO:0003677">
    <property type="term" value="F:DNA binding"/>
    <property type="evidence" value="ECO:0007669"/>
    <property type="project" value="UniProtKB-KW"/>
</dbReference>
<keyword evidence="5" id="KW-0804">Transcription</keyword>
<keyword evidence="10" id="KW-1185">Reference proteome</keyword>
<dbReference type="AlphaFoldDB" id="Q83FN6"/>
<keyword evidence="9" id="KW-0251">Elongation factor</keyword>
<evidence type="ECO:0000256" key="5">
    <source>
        <dbReference type="ARBA" id="ARBA00023163"/>
    </source>
</evidence>
<dbReference type="GO" id="GO:0006354">
    <property type="term" value="P:DNA-templated transcription elongation"/>
    <property type="evidence" value="ECO:0007669"/>
    <property type="project" value="TreeGrafter"/>
</dbReference>
<organism evidence="9 10">
    <name type="scientific">Tropheryma whipplei (strain Twist)</name>
    <name type="common">Whipple's bacillus</name>
    <dbReference type="NCBI Taxonomy" id="203267"/>
    <lineage>
        <taxon>Bacteria</taxon>
        <taxon>Bacillati</taxon>
        <taxon>Actinomycetota</taxon>
        <taxon>Actinomycetes</taxon>
        <taxon>Micrococcales</taxon>
        <taxon>Tropherymataceae</taxon>
        <taxon>Tropheryma</taxon>
    </lineage>
</organism>
<dbReference type="FunFam" id="1.10.287.180:FF:000001">
    <property type="entry name" value="Transcription elongation factor GreA"/>
    <property type="match status" value="1"/>
</dbReference>
<sequence>MQKLRAVGGYMPNDSETWLSKEAHSVLVVELEELVTTGRKEIAKRIEQARSEGDLRENGGYSAAKEEQARIEGRIQQLQDLLRHARVGQAPKARGVVEPGVVVTARIGGSERRFLLGNREIAHTSSLATYSESSAIGQAILGLKEGSEIECKSPTGALIKVAILKVETYEGQ</sequence>
<dbReference type="PROSITE" id="PS00829">
    <property type="entry name" value="GREAB_1"/>
    <property type="match status" value="1"/>
</dbReference>
<dbReference type="InterPro" id="IPR018151">
    <property type="entry name" value="TF_GreA/GreB_CS"/>
</dbReference>
<comment type="similarity">
    <text evidence="1">Belongs to the GreA/GreB family.</text>
</comment>
<evidence type="ECO:0000313" key="9">
    <source>
        <dbReference type="EMBL" id="AAO44777.1"/>
    </source>
</evidence>
<dbReference type="InterPro" id="IPR023459">
    <property type="entry name" value="Tscrpt_elong_fac_GreA/B_fam"/>
</dbReference>
<dbReference type="PANTHER" id="PTHR30437">
    <property type="entry name" value="TRANSCRIPTION ELONGATION FACTOR GREA"/>
    <property type="match status" value="1"/>
</dbReference>
<dbReference type="KEGG" id="twh:TWT_680"/>
<dbReference type="HOGENOM" id="CLU_101379_0_0_11"/>
<dbReference type="GO" id="GO:0032784">
    <property type="term" value="P:regulation of DNA-templated transcription elongation"/>
    <property type="evidence" value="ECO:0007669"/>
    <property type="project" value="InterPro"/>
</dbReference>
<dbReference type="STRING" id="203267.TWT_680"/>
<dbReference type="GO" id="GO:0070063">
    <property type="term" value="F:RNA polymerase binding"/>
    <property type="evidence" value="ECO:0007669"/>
    <property type="project" value="InterPro"/>
</dbReference>
<dbReference type="Pfam" id="PF01272">
    <property type="entry name" value="GreA_GreB"/>
    <property type="match status" value="1"/>
</dbReference>
<reference evidence="9 10" key="1">
    <citation type="journal article" date="2003" name="Genome Res.">
        <title>Tropheryma whipplei twist: a human pathogenic Actinobacteria with a reduced genome.</title>
        <authorList>
            <person name="Raoult D."/>
            <person name="Ogata H."/>
            <person name="Audic S."/>
            <person name="Robert C."/>
            <person name="Suhre K."/>
            <person name="Drancourt M."/>
            <person name="Claverie J.-M."/>
        </authorList>
    </citation>
    <scope>NUCLEOTIDE SEQUENCE [LARGE SCALE GENOMIC DNA]</scope>
    <source>
        <strain evidence="9 10">Twist</strain>
    </source>
</reference>
<evidence type="ECO:0000256" key="4">
    <source>
        <dbReference type="ARBA" id="ARBA00023125"/>
    </source>
</evidence>
<evidence type="ECO:0000256" key="3">
    <source>
        <dbReference type="ARBA" id="ARBA00023015"/>
    </source>
</evidence>
<accession>Q83FN6</accession>
<name>Q83FN6_TROWT</name>
<keyword evidence="4" id="KW-0238">DNA-binding</keyword>
<feature type="domain" description="Transcription elongation factor GreA/GreB N-terminal" evidence="8">
    <location>
        <begin position="18"/>
        <end position="87"/>
    </location>
</feature>
<dbReference type="InterPro" id="IPR022691">
    <property type="entry name" value="Tscrpt_elong_fac_GreA/B_N"/>
</dbReference>
<gene>
    <name evidence="9" type="primary">greA</name>
    <name evidence="9" type="ordered locus">TWT_680</name>
</gene>
<dbReference type="Gene3D" id="3.10.50.30">
    <property type="entry name" value="Transcription elongation factor, GreA/GreB, C-terminal domain"/>
    <property type="match status" value="1"/>
</dbReference>
<dbReference type="Proteomes" id="UP000002200">
    <property type="component" value="Chromosome"/>
</dbReference>
<dbReference type="eggNOG" id="COG0782">
    <property type="taxonomic scope" value="Bacteria"/>
</dbReference>
<proteinExistence type="inferred from homology"/>
<keyword evidence="9" id="KW-0648">Protein biosynthesis</keyword>
<protein>
    <recommendedName>
        <fullName evidence="2">Transcription elongation factor GreA</fullName>
    </recommendedName>
    <alternativeName>
        <fullName evidence="6">Transcript cleavage factor GreA</fullName>
    </alternativeName>
</protein>
<evidence type="ECO:0000313" key="10">
    <source>
        <dbReference type="Proteomes" id="UP000002200"/>
    </source>
</evidence>
<dbReference type="InterPro" id="IPR001437">
    <property type="entry name" value="Tscrpt_elong_fac_GreA/B_C"/>
</dbReference>
<evidence type="ECO:0000256" key="1">
    <source>
        <dbReference type="ARBA" id="ARBA00008213"/>
    </source>
</evidence>
<dbReference type="PIRSF" id="PIRSF006092">
    <property type="entry name" value="GreA_GreB"/>
    <property type="match status" value="1"/>
</dbReference>
<dbReference type="PANTHER" id="PTHR30437:SF4">
    <property type="entry name" value="TRANSCRIPTION ELONGATION FACTOR GREA"/>
    <property type="match status" value="1"/>
</dbReference>
<dbReference type="Pfam" id="PF03449">
    <property type="entry name" value="GreA_GreB_N"/>
    <property type="match status" value="1"/>
</dbReference>